<evidence type="ECO:0000313" key="2">
    <source>
        <dbReference type="Proteomes" id="UP000475117"/>
    </source>
</evidence>
<keyword evidence="2" id="KW-1185">Reference proteome</keyword>
<evidence type="ECO:0000313" key="1">
    <source>
        <dbReference type="EMBL" id="QQL45999.1"/>
    </source>
</evidence>
<dbReference type="Proteomes" id="UP000475117">
    <property type="component" value="Chromosome"/>
</dbReference>
<dbReference type="KEGG" id="soa:G3M56_005315"/>
<dbReference type="AlphaFoldDB" id="A0A6B3LCI7"/>
<sequence>MKKHILPTAIAGLGLAVLPLHADNHAKAETGADQPVAAQAEAAETISTYVVHLSGGG</sequence>
<accession>A0A6B3LCI7</accession>
<dbReference type="EMBL" id="CP066776">
    <property type="protein sequence ID" value="QQL45999.1"/>
    <property type="molecule type" value="Genomic_DNA"/>
</dbReference>
<protein>
    <submittedName>
        <fullName evidence="1">Uncharacterized protein</fullName>
    </submittedName>
</protein>
<gene>
    <name evidence="1" type="ORF">G3M56_005315</name>
</gene>
<organism evidence="1 2">
    <name type="scientific">Sulfuriroseicoccus oceanibius</name>
    <dbReference type="NCBI Taxonomy" id="2707525"/>
    <lineage>
        <taxon>Bacteria</taxon>
        <taxon>Pseudomonadati</taxon>
        <taxon>Verrucomicrobiota</taxon>
        <taxon>Verrucomicrobiia</taxon>
        <taxon>Verrucomicrobiales</taxon>
        <taxon>Verrucomicrobiaceae</taxon>
        <taxon>Sulfuriroseicoccus</taxon>
    </lineage>
</organism>
<dbReference type="RefSeq" id="WP_164364205.1">
    <property type="nucleotide sequence ID" value="NZ_CP066776.1"/>
</dbReference>
<name>A0A6B3LCI7_9BACT</name>
<reference evidence="1 2" key="1">
    <citation type="submission" date="2020-12" db="EMBL/GenBank/DDBJ databases">
        <title>Sulforoseuscoccus oceanibium gen. nov., sp. nov., a representative of the phylum Verrucomicrobia with special cytoplasmic membrane, and proposal of Sulforoseuscoccusaceae fam. nov.</title>
        <authorList>
            <person name="Xi F."/>
        </authorList>
    </citation>
    <scope>NUCLEOTIDE SEQUENCE [LARGE SCALE GENOMIC DNA]</scope>
    <source>
        <strain evidence="1 2">T37</strain>
    </source>
</reference>
<proteinExistence type="predicted"/>